<feature type="region of interest" description="Disordered" evidence="1">
    <location>
        <begin position="1"/>
        <end position="24"/>
    </location>
</feature>
<organism evidence="2">
    <name type="scientific">Siphoviridae sp. ctCCX1</name>
    <dbReference type="NCBI Taxonomy" id="2823567"/>
    <lineage>
        <taxon>Viruses</taxon>
        <taxon>Duplodnaviria</taxon>
        <taxon>Heunggongvirae</taxon>
        <taxon>Uroviricota</taxon>
        <taxon>Caudoviricetes</taxon>
    </lineage>
</organism>
<evidence type="ECO:0000313" key="2">
    <source>
        <dbReference type="EMBL" id="DAD68042.1"/>
    </source>
</evidence>
<sequence>MQSHSTFRFLGRQRHSNQRQDKGGKRHGNAFVVLYLKFLNVGKAALPLPVDVLAQLRAGQHLLLVLHNQEVGRLHKKGSVYAVTLRDTLLHAIHLANHIILDFPFMHGRRVVGNGTGRKVGDQLLVIELVQRKAITGLTVVFKTFDIGNYPRIHFQLDVPCRIRLTGFVVLVLKIDTCHTAFGNDIRPEAERHYRNDCRRYHIRTQHTLETHSRREHGNNLRVLRQFGSKEDYGDKYKQRTEQIGKVGDEVQIIIKDNSIPRRFMRHEAVHLLVEVEHHRNGDNQCDGKDICTQELLNNVPVQPLQEFTSRQLYILPYPPVHFSHNLVDTRFTIIGFQVAKSPAMICLRASPASHR</sequence>
<name>A0A8S5LDL4_9CAUD</name>
<protein>
    <submittedName>
        <fullName evidence="2">Uncharacterized protein</fullName>
    </submittedName>
</protein>
<reference evidence="2" key="1">
    <citation type="journal article" date="2021" name="Proc. Natl. Acad. Sci. U.S.A.">
        <title>A Catalog of Tens of Thousands of Viruses from Human Metagenomes Reveals Hidden Associations with Chronic Diseases.</title>
        <authorList>
            <person name="Tisza M.J."/>
            <person name="Buck C.B."/>
        </authorList>
    </citation>
    <scope>NUCLEOTIDE SEQUENCE</scope>
    <source>
        <strain evidence="2">CtCCX1</strain>
    </source>
</reference>
<proteinExistence type="predicted"/>
<accession>A0A8S5LDL4</accession>
<evidence type="ECO:0000256" key="1">
    <source>
        <dbReference type="SAM" id="MobiDB-lite"/>
    </source>
</evidence>
<dbReference type="EMBL" id="BK014690">
    <property type="protein sequence ID" value="DAD68042.1"/>
    <property type="molecule type" value="Genomic_DNA"/>
</dbReference>